<dbReference type="PANTHER" id="PTHR47451:SF1">
    <property type="entry name" value="ARM REPEAT SUPERFAMILY PROTEIN"/>
    <property type="match status" value="1"/>
</dbReference>
<dbReference type="Pfam" id="PF00514">
    <property type="entry name" value="Arm"/>
    <property type="match status" value="1"/>
</dbReference>
<dbReference type="Proteomes" id="UP000886885">
    <property type="component" value="Chromosome 10D"/>
</dbReference>
<feature type="repeat" description="HEAT" evidence="2">
    <location>
        <begin position="90"/>
        <end position="128"/>
    </location>
</feature>
<evidence type="ECO:0000256" key="3">
    <source>
        <dbReference type="PROSITE-ProRule" id="PRU00259"/>
    </source>
</evidence>
<dbReference type="InterPro" id="IPR021133">
    <property type="entry name" value="HEAT_type_2"/>
</dbReference>
<accession>A0A8X7Z002</accession>
<dbReference type="PANTHER" id="PTHR47451">
    <property type="entry name" value="ARM REPEAT SUPERFAMILY PROTEIN"/>
    <property type="match status" value="1"/>
</dbReference>
<evidence type="ECO:0000313" key="4">
    <source>
        <dbReference type="EMBL" id="KAG6757653.1"/>
    </source>
</evidence>
<keyword evidence="1" id="KW-0677">Repeat</keyword>
<evidence type="ECO:0000256" key="1">
    <source>
        <dbReference type="ARBA" id="ARBA00022737"/>
    </source>
</evidence>
<dbReference type="PROSITE" id="PS50077">
    <property type="entry name" value="HEAT_REPEAT"/>
    <property type="match status" value="1"/>
</dbReference>
<dbReference type="EMBL" id="JAAWWB010000020">
    <property type="protein sequence ID" value="KAG6757653.1"/>
    <property type="molecule type" value="Genomic_DNA"/>
</dbReference>
<name>A0A8X7Z002_POPTO</name>
<evidence type="ECO:0000256" key="2">
    <source>
        <dbReference type="PROSITE-ProRule" id="PRU00103"/>
    </source>
</evidence>
<keyword evidence="5" id="KW-1185">Reference proteome</keyword>
<dbReference type="SMART" id="SM00185">
    <property type="entry name" value="ARM"/>
    <property type="match status" value="2"/>
</dbReference>
<reference evidence="4" key="1">
    <citation type="journal article" date="2020" name="bioRxiv">
        <title>Hybrid origin of Populus tomentosa Carr. identified through genome sequencing and phylogenomic analysis.</title>
        <authorList>
            <person name="An X."/>
            <person name="Gao K."/>
            <person name="Chen Z."/>
            <person name="Li J."/>
            <person name="Yang X."/>
            <person name="Yang X."/>
            <person name="Zhou J."/>
            <person name="Guo T."/>
            <person name="Zhao T."/>
            <person name="Huang S."/>
            <person name="Miao D."/>
            <person name="Khan W.U."/>
            <person name="Rao P."/>
            <person name="Ye M."/>
            <person name="Lei B."/>
            <person name="Liao W."/>
            <person name="Wang J."/>
            <person name="Ji L."/>
            <person name="Li Y."/>
            <person name="Guo B."/>
            <person name="Mustafa N.S."/>
            <person name="Li S."/>
            <person name="Yun Q."/>
            <person name="Keller S.R."/>
            <person name="Mao J."/>
            <person name="Zhang R."/>
            <person name="Strauss S.H."/>
        </authorList>
    </citation>
    <scope>NUCLEOTIDE SEQUENCE</scope>
    <source>
        <strain evidence="4">GM15</strain>
        <tissue evidence="4">Leaf</tissue>
    </source>
</reference>
<protein>
    <recommendedName>
        <fullName evidence="6">ARM repeat superfamily protein</fullName>
    </recommendedName>
</protein>
<dbReference type="InterPro" id="IPR000225">
    <property type="entry name" value="Armadillo"/>
</dbReference>
<gene>
    <name evidence="4" type="ORF">POTOM_037973</name>
</gene>
<dbReference type="AlphaFoldDB" id="A0A8X7Z002"/>
<organism evidence="4 5">
    <name type="scientific">Populus tomentosa</name>
    <name type="common">Chinese white poplar</name>
    <dbReference type="NCBI Taxonomy" id="118781"/>
    <lineage>
        <taxon>Eukaryota</taxon>
        <taxon>Viridiplantae</taxon>
        <taxon>Streptophyta</taxon>
        <taxon>Embryophyta</taxon>
        <taxon>Tracheophyta</taxon>
        <taxon>Spermatophyta</taxon>
        <taxon>Magnoliopsida</taxon>
        <taxon>eudicotyledons</taxon>
        <taxon>Gunneridae</taxon>
        <taxon>Pentapetalae</taxon>
        <taxon>rosids</taxon>
        <taxon>fabids</taxon>
        <taxon>Malpighiales</taxon>
        <taxon>Salicaceae</taxon>
        <taxon>Saliceae</taxon>
        <taxon>Populus</taxon>
    </lineage>
</organism>
<comment type="caution">
    <text evidence="4">The sequence shown here is derived from an EMBL/GenBank/DDBJ whole genome shotgun (WGS) entry which is preliminary data.</text>
</comment>
<dbReference type="OrthoDB" id="409644at2759"/>
<sequence length="142" mass="15271">MQFQGCINLTVNLLQSESSSACEAAAGLLRSISSVNVYRDVVAESGAIEEITGLLSQPSLTPEVMEQSLCILWNLSVDEKLRVKIANPDVLPLLIKSLEDEDLRVKEAAGGVLANLTLTHSNHKIMVEAGIVPKLVSVLSLF</sequence>
<proteinExistence type="predicted"/>
<feature type="repeat" description="ARM" evidence="3">
    <location>
        <begin position="89"/>
        <end position="131"/>
    </location>
</feature>
<evidence type="ECO:0008006" key="6">
    <source>
        <dbReference type="Google" id="ProtNLM"/>
    </source>
</evidence>
<feature type="repeat" description="ARM" evidence="3">
    <location>
        <begin position="46"/>
        <end position="79"/>
    </location>
</feature>
<dbReference type="PROSITE" id="PS50176">
    <property type="entry name" value="ARM_REPEAT"/>
    <property type="match status" value="2"/>
</dbReference>
<evidence type="ECO:0000313" key="5">
    <source>
        <dbReference type="Proteomes" id="UP000886885"/>
    </source>
</evidence>